<protein>
    <submittedName>
        <fullName evidence="1">YhcH/YjgK/YiaL family protein</fullName>
    </submittedName>
</protein>
<dbReference type="Gene3D" id="2.60.120.370">
    <property type="entry name" value="YhcH/YjgK/YiaL"/>
    <property type="match status" value="1"/>
</dbReference>
<dbReference type="EMBL" id="JAFEUM010000001">
    <property type="protein sequence ID" value="MBM7035416.1"/>
    <property type="molecule type" value="Genomic_DNA"/>
</dbReference>
<dbReference type="InterPro" id="IPR037012">
    <property type="entry name" value="NanQ/TabA/YiaL_sf"/>
</dbReference>
<gene>
    <name evidence="1" type="ORF">JQC93_03270</name>
</gene>
<dbReference type="InterPro" id="IPR004375">
    <property type="entry name" value="NanQ/TabA/YiaL"/>
</dbReference>
<dbReference type="SUPFAM" id="SSF51197">
    <property type="entry name" value="Clavaminate synthase-like"/>
    <property type="match status" value="1"/>
</dbReference>
<evidence type="ECO:0000313" key="2">
    <source>
        <dbReference type="Proteomes" id="UP000809621"/>
    </source>
</evidence>
<dbReference type="RefSeq" id="WP_205157018.1">
    <property type="nucleotide sequence ID" value="NZ_JAFEUM010000001.1"/>
</dbReference>
<accession>A0ABS2HHX5</accession>
<dbReference type="PANTHER" id="PTHR34986">
    <property type="entry name" value="EVOLVED BETA-GALACTOSIDASE SUBUNIT BETA"/>
    <property type="match status" value="1"/>
</dbReference>
<dbReference type="Proteomes" id="UP000809621">
    <property type="component" value="Unassembled WGS sequence"/>
</dbReference>
<reference evidence="1 2" key="1">
    <citation type="submission" date="2021-02" db="EMBL/GenBank/DDBJ databases">
        <authorList>
            <person name="Park J.-S."/>
        </authorList>
    </citation>
    <scope>NUCLEOTIDE SEQUENCE [LARGE SCALE GENOMIC DNA]</scope>
    <source>
        <strain evidence="1 2">188UL20-2</strain>
    </source>
</reference>
<dbReference type="PANTHER" id="PTHR34986:SF4">
    <property type="entry name" value="EVOLVED BETA-GALACTOSIDASE SUBUNIT BETA-RELATED"/>
    <property type="match status" value="1"/>
</dbReference>
<dbReference type="Pfam" id="PF04074">
    <property type="entry name" value="DUF386"/>
    <property type="match status" value="1"/>
</dbReference>
<evidence type="ECO:0000313" key="1">
    <source>
        <dbReference type="EMBL" id="MBM7035416.1"/>
    </source>
</evidence>
<comment type="caution">
    <text evidence="1">The sequence shown here is derived from an EMBL/GenBank/DDBJ whole genome shotgun (WGS) entry which is preliminary data.</text>
</comment>
<name>A0ABS2HHX5_9VIBR</name>
<proteinExistence type="predicted"/>
<organism evidence="1 2">
    <name type="scientific">Vibrio ulleungensis</name>
    <dbReference type="NCBI Taxonomy" id="2807619"/>
    <lineage>
        <taxon>Bacteria</taxon>
        <taxon>Pseudomonadati</taxon>
        <taxon>Pseudomonadota</taxon>
        <taxon>Gammaproteobacteria</taxon>
        <taxon>Vibrionales</taxon>
        <taxon>Vibrionaceae</taxon>
        <taxon>Vibrio</taxon>
    </lineage>
</organism>
<dbReference type="NCBIfam" id="TIGR00022">
    <property type="entry name" value="YhcH/YjgK/YiaL family protein"/>
    <property type="match status" value="1"/>
</dbReference>
<keyword evidence="2" id="KW-1185">Reference proteome</keyword>
<sequence>MLFGNTKRLSQLAYCDQRIIALIEEALPIAAAQPEGKYELAYPGAFVVVANAVTEPLSERKAEVHKHYIDVQIVLSGEEKIGFSYHIDAKSEQLTTLDNDVMFFDSVEKEQFIELRSGDFAVFYPNQVHRPLCSLTTPSKVKKAIIKIPATLFE</sequence>